<dbReference type="EMBL" id="KZ503514">
    <property type="protein sequence ID" value="PKU63155.1"/>
    <property type="molecule type" value="Genomic_DNA"/>
</dbReference>
<evidence type="ECO:0000313" key="2">
    <source>
        <dbReference type="EMBL" id="PKU63155.1"/>
    </source>
</evidence>
<reference evidence="2 3" key="2">
    <citation type="journal article" date="2017" name="Nature">
        <title>The Apostasia genome and the evolution of orchids.</title>
        <authorList>
            <person name="Zhang G.Q."/>
            <person name="Liu K.W."/>
            <person name="Li Z."/>
            <person name="Lohaus R."/>
            <person name="Hsiao Y.Y."/>
            <person name="Niu S.C."/>
            <person name="Wang J.Y."/>
            <person name="Lin Y.C."/>
            <person name="Xu Q."/>
            <person name="Chen L.J."/>
            <person name="Yoshida K."/>
            <person name="Fujiwara S."/>
            <person name="Wang Z.W."/>
            <person name="Zhang Y.Q."/>
            <person name="Mitsuda N."/>
            <person name="Wang M."/>
            <person name="Liu G.H."/>
            <person name="Pecoraro L."/>
            <person name="Huang H.X."/>
            <person name="Xiao X.J."/>
            <person name="Lin M."/>
            <person name="Wu X.Y."/>
            <person name="Wu W.L."/>
            <person name="Chen Y.Y."/>
            <person name="Chang S.B."/>
            <person name="Sakamoto S."/>
            <person name="Ohme-Takagi M."/>
            <person name="Yagi M."/>
            <person name="Zeng S.J."/>
            <person name="Shen C.Y."/>
            <person name="Yeh C.M."/>
            <person name="Luo Y.B."/>
            <person name="Tsai W.C."/>
            <person name="Van de Peer Y."/>
            <person name="Liu Z.J."/>
        </authorList>
    </citation>
    <scope>NUCLEOTIDE SEQUENCE [LARGE SCALE GENOMIC DNA]</scope>
    <source>
        <tissue evidence="2">The whole plant</tissue>
    </source>
</reference>
<proteinExistence type="predicted"/>
<gene>
    <name evidence="2" type="ORF">MA16_Dca022823</name>
</gene>
<keyword evidence="3" id="KW-1185">Reference proteome</keyword>
<dbReference type="AlphaFoldDB" id="A0A2I0VIA8"/>
<feature type="compositionally biased region" description="Basic and acidic residues" evidence="1">
    <location>
        <begin position="195"/>
        <end position="207"/>
    </location>
</feature>
<protein>
    <submittedName>
        <fullName evidence="2">Uncharacterized protein</fullName>
    </submittedName>
</protein>
<evidence type="ECO:0000313" key="3">
    <source>
        <dbReference type="Proteomes" id="UP000233837"/>
    </source>
</evidence>
<accession>A0A2I0VIA8</accession>
<reference evidence="2 3" key="1">
    <citation type="journal article" date="2016" name="Sci. Rep.">
        <title>The Dendrobium catenatum Lindl. genome sequence provides insights into polysaccharide synthase, floral development and adaptive evolution.</title>
        <authorList>
            <person name="Zhang G.Q."/>
            <person name="Xu Q."/>
            <person name="Bian C."/>
            <person name="Tsai W.C."/>
            <person name="Yeh C.M."/>
            <person name="Liu K.W."/>
            <person name="Yoshida K."/>
            <person name="Zhang L.S."/>
            <person name="Chang S.B."/>
            <person name="Chen F."/>
            <person name="Shi Y."/>
            <person name="Su Y.Y."/>
            <person name="Zhang Y.Q."/>
            <person name="Chen L.J."/>
            <person name="Yin Y."/>
            <person name="Lin M."/>
            <person name="Huang H."/>
            <person name="Deng H."/>
            <person name="Wang Z.W."/>
            <person name="Zhu S.L."/>
            <person name="Zhao X."/>
            <person name="Deng C."/>
            <person name="Niu S.C."/>
            <person name="Huang J."/>
            <person name="Wang M."/>
            <person name="Liu G.H."/>
            <person name="Yang H.J."/>
            <person name="Xiao X.J."/>
            <person name="Hsiao Y.Y."/>
            <person name="Wu W.L."/>
            <person name="Chen Y.Y."/>
            <person name="Mitsuda N."/>
            <person name="Ohme-Takagi M."/>
            <person name="Luo Y.B."/>
            <person name="Van de Peer Y."/>
            <person name="Liu Z.J."/>
        </authorList>
    </citation>
    <scope>NUCLEOTIDE SEQUENCE [LARGE SCALE GENOMIC DNA]</scope>
    <source>
        <tissue evidence="2">The whole plant</tissue>
    </source>
</reference>
<sequence>MAHFVAEIDKVVSGICVKSLAHVELGLSADAICSPLIMPSAVNFNNSDVVAVVDMTQNPLVVDVDPMDTLVAPVVVPESVAPSCTTPCLLVSPDGVLIAGKLGDVCVAADAPSVCIDGEGTLPTIVGLVKKIDGRGVGGFEVDDGGETGAILDTTVVFCALYVGDVPLSKSFEESLLNVPLTLVSKDDLHTHISRDSEMMQGDRLHADNSSADGEDFYEDDLASRTKFFKRSGKCRARNSKKK</sequence>
<organism evidence="2 3">
    <name type="scientific">Dendrobium catenatum</name>
    <dbReference type="NCBI Taxonomy" id="906689"/>
    <lineage>
        <taxon>Eukaryota</taxon>
        <taxon>Viridiplantae</taxon>
        <taxon>Streptophyta</taxon>
        <taxon>Embryophyta</taxon>
        <taxon>Tracheophyta</taxon>
        <taxon>Spermatophyta</taxon>
        <taxon>Magnoliopsida</taxon>
        <taxon>Liliopsida</taxon>
        <taxon>Asparagales</taxon>
        <taxon>Orchidaceae</taxon>
        <taxon>Epidendroideae</taxon>
        <taxon>Malaxideae</taxon>
        <taxon>Dendrobiinae</taxon>
        <taxon>Dendrobium</taxon>
    </lineage>
</organism>
<evidence type="ECO:0000256" key="1">
    <source>
        <dbReference type="SAM" id="MobiDB-lite"/>
    </source>
</evidence>
<feature type="region of interest" description="Disordered" evidence="1">
    <location>
        <begin position="195"/>
        <end position="216"/>
    </location>
</feature>
<name>A0A2I0VIA8_9ASPA</name>
<dbReference type="Proteomes" id="UP000233837">
    <property type="component" value="Unassembled WGS sequence"/>
</dbReference>